<feature type="transmembrane region" description="Helical" evidence="7">
    <location>
        <begin position="295"/>
        <end position="312"/>
    </location>
</feature>
<dbReference type="InterPro" id="IPR003661">
    <property type="entry name" value="HisK_dim/P_dom"/>
</dbReference>
<evidence type="ECO:0000256" key="1">
    <source>
        <dbReference type="ARBA" id="ARBA00000085"/>
    </source>
</evidence>
<dbReference type="GO" id="GO:0004721">
    <property type="term" value="F:phosphoprotein phosphatase activity"/>
    <property type="evidence" value="ECO:0007669"/>
    <property type="project" value="TreeGrafter"/>
</dbReference>
<sequence length="654" mass="74076">MSDHPSTLELHPELSSYTLYGYLQQLSDPSGEKDLRQILSDFNHQKFSPIPGFLNLGYTQSASWISFRFRVSEQSPERYFLWLSPYILNFIDIYVQTGPDEQNPDHYLHHATGDHRETRNQPYEHSRYLLPLQTEPGKSYRVFIRTQTTSTHALRGWIRTETDVINQSNANLIWFTAFVAGSAILGLIGLLQAIRLQSSVQFWYGCYLLSQSCSQMAIQGFLPVLFPDIAHQLSDWMAGGGTAVSYFSMAFIIMHILNTGRDHRWLHCYLIVMSALAGITFFLSTTSWYGPMLSVLLPVGIVVLPVATALYFRKFSWSSRSQRLFLFFFLICTLGVTTHLLRLAGIIPVNHLTYSAMMINTMIHMILLNMALSEKLLDAEQEARHAAEISENRAVAIAKEMTRELMQSKEHLEAALSKEQQALKEQSRFLDMISHEYRTPLAIIRTNLDILDLKLETENNSQNNLKAIFTATKRLQEIFDTQLRKGQVSYQIIPEKQKIDAGQTIEDIFDDARSLWSDHDISLSNNIQSNMQLNADPALLKTLIFNLLDNAMKYSPANSQIDCYLDSFPDSHLQLTVYNPVSQIAPIALDQLCDKYVRGSNSAGSSGLGLGLYLVKRIAQVHDGLLKISVNEDTFCAALTLPVHTTMTPARSPL</sequence>
<dbReference type="PANTHER" id="PTHR45453:SF1">
    <property type="entry name" value="PHOSPHATE REGULON SENSOR PROTEIN PHOR"/>
    <property type="match status" value="1"/>
</dbReference>
<feature type="transmembrane region" description="Helical" evidence="7">
    <location>
        <begin position="236"/>
        <end position="257"/>
    </location>
</feature>
<dbReference type="InterPro" id="IPR036097">
    <property type="entry name" value="HisK_dim/P_sf"/>
</dbReference>
<dbReference type="Gene3D" id="1.10.287.130">
    <property type="match status" value="1"/>
</dbReference>
<keyword evidence="7" id="KW-1133">Transmembrane helix</keyword>
<keyword evidence="3" id="KW-0597">Phosphoprotein</keyword>
<feature type="domain" description="Histidine kinase" evidence="8">
    <location>
        <begin position="432"/>
        <end position="645"/>
    </location>
</feature>
<proteinExistence type="predicted"/>
<comment type="caution">
    <text evidence="9">The sequence shown here is derived from an EMBL/GenBank/DDBJ whole genome shotgun (WGS) entry which is preliminary data.</text>
</comment>
<dbReference type="Pfam" id="PF02518">
    <property type="entry name" value="HATPase_c"/>
    <property type="match status" value="1"/>
</dbReference>
<dbReference type="SUPFAM" id="SSF47384">
    <property type="entry name" value="Homodimeric domain of signal transducing histidine kinase"/>
    <property type="match status" value="1"/>
</dbReference>
<dbReference type="Pfam" id="PF00512">
    <property type="entry name" value="HisKA"/>
    <property type="match status" value="1"/>
</dbReference>
<dbReference type="PANTHER" id="PTHR45453">
    <property type="entry name" value="PHOSPHATE REGULON SENSOR PROTEIN PHOR"/>
    <property type="match status" value="1"/>
</dbReference>
<dbReference type="SUPFAM" id="SSF55874">
    <property type="entry name" value="ATPase domain of HSP90 chaperone/DNA topoisomerase II/histidine kinase"/>
    <property type="match status" value="1"/>
</dbReference>
<evidence type="ECO:0000256" key="5">
    <source>
        <dbReference type="ARBA" id="ARBA00022777"/>
    </source>
</evidence>
<dbReference type="CDD" id="cd00082">
    <property type="entry name" value="HisKA"/>
    <property type="match status" value="1"/>
</dbReference>
<evidence type="ECO:0000256" key="3">
    <source>
        <dbReference type="ARBA" id="ARBA00022553"/>
    </source>
</evidence>
<dbReference type="Proteomes" id="UP000565262">
    <property type="component" value="Unassembled WGS sequence"/>
</dbReference>
<dbReference type="Pfam" id="PF07695">
    <property type="entry name" value="7TMR-DISM_7TM"/>
    <property type="match status" value="1"/>
</dbReference>
<dbReference type="GO" id="GO:0016036">
    <property type="term" value="P:cellular response to phosphate starvation"/>
    <property type="evidence" value="ECO:0007669"/>
    <property type="project" value="TreeGrafter"/>
</dbReference>
<dbReference type="InterPro" id="IPR011622">
    <property type="entry name" value="7TMR_DISM_rcpt_extracell_dom2"/>
</dbReference>
<dbReference type="InterPro" id="IPR011623">
    <property type="entry name" value="7TMR_DISM_rcpt_extracell_dom1"/>
</dbReference>
<dbReference type="Gene3D" id="3.30.565.10">
    <property type="entry name" value="Histidine kinase-like ATPase, C-terminal domain"/>
    <property type="match status" value="1"/>
</dbReference>
<dbReference type="PROSITE" id="PS50109">
    <property type="entry name" value="HIS_KIN"/>
    <property type="match status" value="1"/>
</dbReference>
<dbReference type="InterPro" id="IPR050351">
    <property type="entry name" value="BphY/WalK/GraS-like"/>
</dbReference>
<keyword evidence="4" id="KW-0808">Transferase</keyword>
<protein>
    <recommendedName>
        <fullName evidence="2">histidine kinase</fullName>
        <ecNumber evidence="2">2.7.13.3</ecNumber>
    </recommendedName>
</protein>
<keyword evidence="6" id="KW-0902">Two-component regulatory system</keyword>
<evidence type="ECO:0000256" key="6">
    <source>
        <dbReference type="ARBA" id="ARBA00023012"/>
    </source>
</evidence>
<dbReference type="EMBL" id="JACJFM010000061">
    <property type="protein sequence ID" value="MBB1489581.1"/>
    <property type="molecule type" value="Genomic_DNA"/>
</dbReference>
<gene>
    <name evidence="9" type="ORF">H4O21_23505</name>
</gene>
<dbReference type="InterPro" id="IPR003594">
    <property type="entry name" value="HATPase_dom"/>
</dbReference>
<evidence type="ECO:0000259" key="8">
    <source>
        <dbReference type="PROSITE" id="PS50109"/>
    </source>
</evidence>
<dbReference type="InterPro" id="IPR005467">
    <property type="entry name" value="His_kinase_dom"/>
</dbReference>
<evidence type="ECO:0000256" key="4">
    <source>
        <dbReference type="ARBA" id="ARBA00022679"/>
    </source>
</evidence>
<feature type="transmembrane region" description="Helical" evidence="7">
    <location>
        <begin position="324"/>
        <end position="347"/>
    </location>
</feature>
<feature type="transmembrane region" description="Helical" evidence="7">
    <location>
        <begin position="172"/>
        <end position="190"/>
    </location>
</feature>
<comment type="catalytic activity">
    <reaction evidence="1">
        <text>ATP + protein L-histidine = ADP + protein N-phospho-L-histidine.</text>
        <dbReference type="EC" id="2.7.13.3"/>
    </reaction>
</comment>
<evidence type="ECO:0000313" key="9">
    <source>
        <dbReference type="EMBL" id="MBB1489581.1"/>
    </source>
</evidence>
<evidence type="ECO:0000313" key="10">
    <source>
        <dbReference type="Proteomes" id="UP000565262"/>
    </source>
</evidence>
<organism evidence="9 10">
    <name type="scientific">Oceanospirillum sediminis</name>
    <dbReference type="NCBI Taxonomy" id="2760088"/>
    <lineage>
        <taxon>Bacteria</taxon>
        <taxon>Pseudomonadati</taxon>
        <taxon>Pseudomonadota</taxon>
        <taxon>Gammaproteobacteria</taxon>
        <taxon>Oceanospirillales</taxon>
        <taxon>Oceanospirillaceae</taxon>
        <taxon>Oceanospirillum</taxon>
    </lineage>
</organism>
<dbReference type="RefSeq" id="WP_182812098.1">
    <property type="nucleotide sequence ID" value="NZ_JACJFM010000061.1"/>
</dbReference>
<accession>A0A839IX88</accession>
<feature type="transmembrane region" description="Helical" evidence="7">
    <location>
        <begin position="269"/>
        <end position="289"/>
    </location>
</feature>
<dbReference type="GO" id="GO:0005886">
    <property type="term" value="C:plasma membrane"/>
    <property type="evidence" value="ECO:0007669"/>
    <property type="project" value="TreeGrafter"/>
</dbReference>
<keyword evidence="10" id="KW-1185">Reference proteome</keyword>
<dbReference type="Gene3D" id="2.60.40.2380">
    <property type="match status" value="1"/>
</dbReference>
<reference evidence="9 10" key="1">
    <citation type="submission" date="2020-08" db="EMBL/GenBank/DDBJ databases">
        <title>Oceanospirillum sp. nov. isolated from marine sediment.</title>
        <authorList>
            <person name="Ji X."/>
        </authorList>
    </citation>
    <scope>NUCLEOTIDE SEQUENCE [LARGE SCALE GENOMIC DNA]</scope>
    <source>
        <strain evidence="9 10">D5</strain>
    </source>
</reference>
<keyword evidence="7" id="KW-0472">Membrane</keyword>
<evidence type="ECO:0000256" key="2">
    <source>
        <dbReference type="ARBA" id="ARBA00012438"/>
    </source>
</evidence>
<name>A0A839IX88_9GAMM</name>
<evidence type="ECO:0000256" key="7">
    <source>
        <dbReference type="SAM" id="Phobius"/>
    </source>
</evidence>
<dbReference type="AlphaFoldDB" id="A0A839IX88"/>
<dbReference type="InterPro" id="IPR036890">
    <property type="entry name" value="HATPase_C_sf"/>
</dbReference>
<dbReference type="GO" id="GO:0000155">
    <property type="term" value="F:phosphorelay sensor kinase activity"/>
    <property type="evidence" value="ECO:0007669"/>
    <property type="project" value="InterPro"/>
</dbReference>
<dbReference type="EC" id="2.7.13.3" evidence="2"/>
<keyword evidence="5 9" id="KW-0418">Kinase</keyword>
<dbReference type="SMART" id="SM00387">
    <property type="entry name" value="HATPase_c"/>
    <property type="match status" value="1"/>
</dbReference>
<keyword evidence="7" id="KW-0812">Transmembrane</keyword>
<dbReference type="SMART" id="SM00388">
    <property type="entry name" value="HisKA"/>
    <property type="match status" value="1"/>
</dbReference>
<dbReference type="Pfam" id="PF07696">
    <property type="entry name" value="7TMR-DISMED2"/>
    <property type="match status" value="1"/>
</dbReference>